<proteinExistence type="predicted"/>
<dbReference type="Proteomes" id="UP000241848">
    <property type="component" value="Unassembled WGS sequence"/>
</dbReference>
<sequence>MEVTLTQLIHMAPELGSLLREDVRSGRLAATRKRGVAGRPYVLRTEELESFGRPEYRELAELVGRSPQVMAPRARRASVSAPLVAARADTELFDIVESQHMMLKDLVQVLTQEMRTRYDRLDRQQMQLQELSYKLGQSHQEIARLERLLAERSFARVDEAK</sequence>
<evidence type="ECO:0000313" key="2">
    <source>
        <dbReference type="Proteomes" id="UP000241848"/>
    </source>
</evidence>
<name>A0A2T2WG74_9FIRM</name>
<accession>A0A2T2WG74</accession>
<dbReference type="EMBL" id="PXYV01000038">
    <property type="protein sequence ID" value="PSR21241.1"/>
    <property type="molecule type" value="Genomic_DNA"/>
</dbReference>
<dbReference type="AlphaFoldDB" id="A0A2T2WG74"/>
<gene>
    <name evidence="1" type="ORF">C7B45_11475</name>
</gene>
<organism evidence="1 2">
    <name type="scientific">Sulfobacillus acidophilus</name>
    <dbReference type="NCBI Taxonomy" id="53633"/>
    <lineage>
        <taxon>Bacteria</taxon>
        <taxon>Bacillati</taxon>
        <taxon>Bacillota</taxon>
        <taxon>Clostridia</taxon>
        <taxon>Eubacteriales</taxon>
        <taxon>Clostridiales Family XVII. Incertae Sedis</taxon>
        <taxon>Sulfobacillus</taxon>
    </lineage>
</organism>
<comment type="caution">
    <text evidence="1">The sequence shown here is derived from an EMBL/GenBank/DDBJ whole genome shotgun (WGS) entry which is preliminary data.</text>
</comment>
<evidence type="ECO:0000313" key="1">
    <source>
        <dbReference type="EMBL" id="PSR21241.1"/>
    </source>
</evidence>
<protein>
    <submittedName>
        <fullName evidence="1">Uncharacterized protein</fullName>
    </submittedName>
</protein>
<reference evidence="1 2" key="1">
    <citation type="journal article" date="2014" name="BMC Genomics">
        <title>Comparison of environmental and isolate Sulfobacillus genomes reveals diverse carbon, sulfur, nitrogen, and hydrogen metabolisms.</title>
        <authorList>
            <person name="Justice N.B."/>
            <person name="Norman A."/>
            <person name="Brown C.T."/>
            <person name="Singh A."/>
            <person name="Thomas B.C."/>
            <person name="Banfield J.F."/>
        </authorList>
    </citation>
    <scope>NUCLEOTIDE SEQUENCE [LARGE SCALE GENOMIC DNA]</scope>
    <source>
        <strain evidence="1">AMDSBA3</strain>
    </source>
</reference>